<comment type="caution">
    <text evidence="3">The sequence shown here is derived from an EMBL/GenBank/DDBJ whole genome shotgun (WGS) entry which is preliminary data.</text>
</comment>
<organism evidence="3 4">
    <name type="scientific">Rhizophlyctis rosea</name>
    <dbReference type="NCBI Taxonomy" id="64517"/>
    <lineage>
        <taxon>Eukaryota</taxon>
        <taxon>Fungi</taxon>
        <taxon>Fungi incertae sedis</taxon>
        <taxon>Chytridiomycota</taxon>
        <taxon>Chytridiomycota incertae sedis</taxon>
        <taxon>Chytridiomycetes</taxon>
        <taxon>Rhizophlyctidales</taxon>
        <taxon>Rhizophlyctidaceae</taxon>
        <taxon>Rhizophlyctis</taxon>
    </lineage>
</organism>
<dbReference type="CDD" id="cd02440">
    <property type="entry name" value="AdoMet_MTases"/>
    <property type="match status" value="1"/>
</dbReference>
<dbReference type="Proteomes" id="UP001212841">
    <property type="component" value="Unassembled WGS sequence"/>
</dbReference>
<name>A0AAD5SD68_9FUNG</name>
<dbReference type="EMBL" id="JADGJD010000263">
    <property type="protein sequence ID" value="KAJ3052808.1"/>
    <property type="molecule type" value="Genomic_DNA"/>
</dbReference>
<dbReference type="SUPFAM" id="SSF53335">
    <property type="entry name" value="S-adenosyl-L-methionine-dependent methyltransferases"/>
    <property type="match status" value="1"/>
</dbReference>
<feature type="compositionally biased region" description="Basic and acidic residues" evidence="1">
    <location>
        <begin position="9"/>
        <end position="18"/>
    </location>
</feature>
<reference evidence="3" key="1">
    <citation type="submission" date="2020-05" db="EMBL/GenBank/DDBJ databases">
        <title>Phylogenomic resolution of chytrid fungi.</title>
        <authorList>
            <person name="Stajich J.E."/>
            <person name="Amses K."/>
            <person name="Simmons R."/>
            <person name="Seto K."/>
            <person name="Myers J."/>
            <person name="Bonds A."/>
            <person name="Quandt C.A."/>
            <person name="Barry K."/>
            <person name="Liu P."/>
            <person name="Grigoriev I."/>
            <person name="Longcore J.E."/>
            <person name="James T.Y."/>
        </authorList>
    </citation>
    <scope>NUCLEOTIDE SEQUENCE</scope>
    <source>
        <strain evidence="3">JEL0318</strain>
    </source>
</reference>
<sequence length="332" mass="37686">MGNLCSNLSERETADKKPASAPSTVPINRPVFEKNPQYVSEEGRTFLAHYNALDADGKQASRVYTLPSDDVEIDRLHLQHYLLRFEYQSNFCAPVRSRLEKPAAKILDVGCGSGIWAMEMATDFPLAQVYGIDLAPVQPSSIKPKNLEFATVDITNLPLPYEDATFDFVRMRFLVLGIKAEHWQSIVNELGRITKPGGYVELCEPNINFVGAPTLDMFTGMFQSILQARGADPNSYQKIHQYLSTSPYLSTPSQDNRRMPYRPTETSSPDQIKLSKLVRDDWRMGLSGFKPIIVAKKIATPEQFDEWLEQCAREMWEIGYMAEVRTCWAMRK</sequence>
<dbReference type="Gene3D" id="3.40.50.150">
    <property type="entry name" value="Vaccinia Virus protein VP39"/>
    <property type="match status" value="1"/>
</dbReference>
<dbReference type="PANTHER" id="PTHR43591">
    <property type="entry name" value="METHYLTRANSFERASE"/>
    <property type="match status" value="1"/>
</dbReference>
<dbReference type="Pfam" id="PF13649">
    <property type="entry name" value="Methyltransf_25"/>
    <property type="match status" value="1"/>
</dbReference>
<feature type="region of interest" description="Disordered" evidence="1">
    <location>
        <begin position="1"/>
        <end position="27"/>
    </location>
</feature>
<evidence type="ECO:0000256" key="1">
    <source>
        <dbReference type="SAM" id="MobiDB-lite"/>
    </source>
</evidence>
<proteinExistence type="predicted"/>
<keyword evidence="4" id="KW-1185">Reference proteome</keyword>
<dbReference type="InterPro" id="IPR041698">
    <property type="entry name" value="Methyltransf_25"/>
</dbReference>
<evidence type="ECO:0000259" key="2">
    <source>
        <dbReference type="Pfam" id="PF13649"/>
    </source>
</evidence>
<accession>A0AAD5SD68</accession>
<dbReference type="InterPro" id="IPR029063">
    <property type="entry name" value="SAM-dependent_MTases_sf"/>
</dbReference>
<dbReference type="AlphaFoldDB" id="A0AAD5SD68"/>
<protein>
    <recommendedName>
        <fullName evidence="2">Methyltransferase domain-containing protein</fullName>
    </recommendedName>
</protein>
<feature type="domain" description="Methyltransferase" evidence="2">
    <location>
        <begin position="106"/>
        <end position="198"/>
    </location>
</feature>
<gene>
    <name evidence="3" type="ORF">HK097_005628</name>
</gene>
<evidence type="ECO:0000313" key="3">
    <source>
        <dbReference type="EMBL" id="KAJ3052808.1"/>
    </source>
</evidence>
<evidence type="ECO:0000313" key="4">
    <source>
        <dbReference type="Proteomes" id="UP001212841"/>
    </source>
</evidence>